<gene>
    <name evidence="1" type="ORF">CGI_10028099</name>
</gene>
<dbReference type="AlphaFoldDB" id="K1QNM3"/>
<dbReference type="InParanoid" id="K1QNM3"/>
<name>K1QNM3_MAGGI</name>
<organism evidence="1">
    <name type="scientific">Magallana gigas</name>
    <name type="common">Pacific oyster</name>
    <name type="synonym">Crassostrea gigas</name>
    <dbReference type="NCBI Taxonomy" id="29159"/>
    <lineage>
        <taxon>Eukaryota</taxon>
        <taxon>Metazoa</taxon>
        <taxon>Spiralia</taxon>
        <taxon>Lophotrochozoa</taxon>
        <taxon>Mollusca</taxon>
        <taxon>Bivalvia</taxon>
        <taxon>Autobranchia</taxon>
        <taxon>Pteriomorphia</taxon>
        <taxon>Ostreida</taxon>
        <taxon>Ostreoidea</taxon>
        <taxon>Ostreidae</taxon>
        <taxon>Magallana</taxon>
    </lineage>
</organism>
<reference evidence="1" key="1">
    <citation type="journal article" date="2012" name="Nature">
        <title>The oyster genome reveals stress adaptation and complexity of shell formation.</title>
        <authorList>
            <person name="Zhang G."/>
            <person name="Fang X."/>
            <person name="Guo X."/>
            <person name="Li L."/>
            <person name="Luo R."/>
            <person name="Xu F."/>
            <person name="Yang P."/>
            <person name="Zhang L."/>
            <person name="Wang X."/>
            <person name="Qi H."/>
            <person name="Xiong Z."/>
            <person name="Que H."/>
            <person name="Xie Y."/>
            <person name="Holland P.W."/>
            <person name="Paps J."/>
            <person name="Zhu Y."/>
            <person name="Wu F."/>
            <person name="Chen Y."/>
            <person name="Wang J."/>
            <person name="Peng C."/>
            <person name="Meng J."/>
            <person name="Yang L."/>
            <person name="Liu J."/>
            <person name="Wen B."/>
            <person name="Zhang N."/>
            <person name="Huang Z."/>
            <person name="Zhu Q."/>
            <person name="Feng Y."/>
            <person name="Mount A."/>
            <person name="Hedgecock D."/>
            <person name="Xu Z."/>
            <person name="Liu Y."/>
            <person name="Domazet-Loso T."/>
            <person name="Du Y."/>
            <person name="Sun X."/>
            <person name="Zhang S."/>
            <person name="Liu B."/>
            <person name="Cheng P."/>
            <person name="Jiang X."/>
            <person name="Li J."/>
            <person name="Fan D."/>
            <person name="Wang W."/>
            <person name="Fu W."/>
            <person name="Wang T."/>
            <person name="Wang B."/>
            <person name="Zhang J."/>
            <person name="Peng Z."/>
            <person name="Li Y."/>
            <person name="Li N."/>
            <person name="Wang J."/>
            <person name="Chen M."/>
            <person name="He Y."/>
            <person name="Tan F."/>
            <person name="Song X."/>
            <person name="Zheng Q."/>
            <person name="Huang R."/>
            <person name="Yang H."/>
            <person name="Du X."/>
            <person name="Chen L."/>
            <person name="Yang M."/>
            <person name="Gaffney P.M."/>
            <person name="Wang S."/>
            <person name="Luo L."/>
            <person name="She Z."/>
            <person name="Ming Y."/>
            <person name="Huang W."/>
            <person name="Zhang S."/>
            <person name="Huang B."/>
            <person name="Zhang Y."/>
            <person name="Qu T."/>
            <person name="Ni P."/>
            <person name="Miao G."/>
            <person name="Wang J."/>
            <person name="Wang Q."/>
            <person name="Steinberg C.E."/>
            <person name="Wang H."/>
            <person name="Li N."/>
            <person name="Qian L."/>
            <person name="Zhang G."/>
            <person name="Li Y."/>
            <person name="Yang H."/>
            <person name="Liu X."/>
            <person name="Wang J."/>
            <person name="Yin Y."/>
            <person name="Wang J."/>
        </authorList>
    </citation>
    <scope>NUCLEOTIDE SEQUENCE [LARGE SCALE GENOMIC DNA]</scope>
    <source>
        <strain evidence="1">05x7-T-G4-1.051#20</strain>
    </source>
</reference>
<protein>
    <submittedName>
        <fullName evidence="1">Uncharacterized protein</fullName>
    </submittedName>
</protein>
<accession>K1QNM3</accession>
<sequence>MVLENGAATGQIYLVDLTGEDSIEDDGVEIVLKKEDEVSSVELIEEDDWVETAQKREDAVVCTADLIEGDGMTVQKNEEVGSVVSTADTTEGGVMIQGSVEGDGAGFGEEGLTKTPESGFSGEEGDLAHAAPTGILTTLMNGVCSAEEEGITDLSFLD</sequence>
<evidence type="ECO:0000313" key="1">
    <source>
        <dbReference type="EMBL" id="EKC38482.1"/>
    </source>
</evidence>
<dbReference type="EMBL" id="JH819182">
    <property type="protein sequence ID" value="EKC38482.1"/>
    <property type="molecule type" value="Genomic_DNA"/>
</dbReference>
<dbReference type="HOGENOM" id="CLU_1671045_0_0_1"/>
<proteinExistence type="predicted"/>